<evidence type="ECO:0000313" key="2">
    <source>
        <dbReference type="Proteomes" id="UP000723463"/>
    </source>
</evidence>
<name>A0A9P6EV76_9FUNG</name>
<gene>
    <name evidence="1" type="ORF">EC957_012381</name>
</gene>
<organism evidence="1 2">
    <name type="scientific">Mortierella hygrophila</name>
    <dbReference type="NCBI Taxonomy" id="979708"/>
    <lineage>
        <taxon>Eukaryota</taxon>
        <taxon>Fungi</taxon>
        <taxon>Fungi incertae sedis</taxon>
        <taxon>Mucoromycota</taxon>
        <taxon>Mortierellomycotina</taxon>
        <taxon>Mortierellomycetes</taxon>
        <taxon>Mortierellales</taxon>
        <taxon>Mortierellaceae</taxon>
        <taxon>Mortierella</taxon>
    </lineage>
</organism>
<sequence>MDGSNEDHEQGVVRFQNTVMALLGYSQMGSERLFQVEDSIDSLKADLSTSLKQQVPKKGHNGVLEPNHALLMVLVRAVHVDVGL</sequence>
<proteinExistence type="predicted"/>
<dbReference type="AlphaFoldDB" id="A0A9P6EV76"/>
<reference evidence="1" key="1">
    <citation type="journal article" date="2020" name="Fungal Divers.">
        <title>Resolving the Mortierellaceae phylogeny through synthesis of multi-gene phylogenetics and phylogenomics.</title>
        <authorList>
            <person name="Vandepol N."/>
            <person name="Liber J."/>
            <person name="Desiro A."/>
            <person name="Na H."/>
            <person name="Kennedy M."/>
            <person name="Barry K."/>
            <person name="Grigoriev I.V."/>
            <person name="Miller A.N."/>
            <person name="O'Donnell K."/>
            <person name="Stajich J.E."/>
            <person name="Bonito G."/>
        </authorList>
    </citation>
    <scope>NUCLEOTIDE SEQUENCE</scope>
    <source>
        <strain evidence="1">NRRL 2591</strain>
    </source>
</reference>
<evidence type="ECO:0000313" key="1">
    <source>
        <dbReference type="EMBL" id="KAF9536144.1"/>
    </source>
</evidence>
<dbReference type="EMBL" id="JAAAXW010000978">
    <property type="protein sequence ID" value="KAF9536144.1"/>
    <property type="molecule type" value="Genomic_DNA"/>
</dbReference>
<dbReference type="Proteomes" id="UP000723463">
    <property type="component" value="Unassembled WGS sequence"/>
</dbReference>
<comment type="caution">
    <text evidence="1">The sequence shown here is derived from an EMBL/GenBank/DDBJ whole genome shotgun (WGS) entry which is preliminary data.</text>
</comment>
<accession>A0A9P6EV76</accession>
<protein>
    <submittedName>
        <fullName evidence="1">Uncharacterized protein</fullName>
    </submittedName>
</protein>
<keyword evidence="2" id="KW-1185">Reference proteome</keyword>